<dbReference type="Ensembl" id="ENSSLDT00000017545.1">
    <property type="protein sequence ID" value="ENSSLDP00000016943.1"/>
    <property type="gene ID" value="ENSSLDG00000013402.1"/>
</dbReference>
<dbReference type="SUPFAM" id="SSF47473">
    <property type="entry name" value="EF-hand"/>
    <property type="match status" value="1"/>
</dbReference>
<keyword evidence="4 5" id="KW-0106">Calcium</keyword>
<dbReference type="InterPro" id="IPR011992">
    <property type="entry name" value="EF-hand-dom_pair"/>
</dbReference>
<dbReference type="CTD" id="6271"/>
<evidence type="ECO:0000256" key="5">
    <source>
        <dbReference type="RuleBase" id="RU361184"/>
    </source>
</evidence>
<reference evidence="7" key="1">
    <citation type="submission" date="2025-05" db="UniProtKB">
        <authorList>
            <consortium name="Ensembl"/>
        </authorList>
    </citation>
    <scope>IDENTIFICATION</scope>
</reference>
<dbReference type="Proteomes" id="UP000261360">
    <property type="component" value="Unplaced"/>
</dbReference>
<keyword evidence="2 5" id="KW-0479">Metal-binding</keyword>
<dbReference type="RefSeq" id="XP_023281269.1">
    <property type="nucleotide sequence ID" value="XM_023425501.1"/>
</dbReference>
<evidence type="ECO:0000256" key="1">
    <source>
        <dbReference type="ARBA" id="ARBA00007323"/>
    </source>
</evidence>
<evidence type="ECO:0000259" key="6">
    <source>
        <dbReference type="PROSITE" id="PS50222"/>
    </source>
</evidence>
<feature type="domain" description="EF-hand" evidence="6">
    <location>
        <begin position="50"/>
        <end position="85"/>
    </location>
</feature>
<dbReference type="InterPro" id="IPR001751">
    <property type="entry name" value="S100/CaBP7/8-like_CS"/>
</dbReference>
<dbReference type="InterPro" id="IPR002048">
    <property type="entry name" value="EF_hand_dom"/>
</dbReference>
<name>A0A3B4XKX0_SERLL</name>
<dbReference type="STRING" id="1841481.ENSSLDP00000016946"/>
<sequence>MNYNLQDAMAGLIEVFHSYSGKEGDKYKLNKGELKTLLNEKLPGFLSASNDPMLVEKIMNDLDENQDGEVDFQEFVVLVTALTVACNEFFTGCEKEQSCSKKD</sequence>
<dbReference type="InterPro" id="IPR018247">
    <property type="entry name" value="EF_Hand_1_Ca_BS"/>
</dbReference>
<keyword evidence="3" id="KW-0677">Repeat</keyword>
<dbReference type="PANTHER" id="PTHR11639:SF131">
    <property type="entry name" value="PROTEIN S100"/>
    <property type="match status" value="1"/>
</dbReference>
<dbReference type="GO" id="GO:0048306">
    <property type="term" value="F:calcium-dependent protein binding"/>
    <property type="evidence" value="ECO:0007669"/>
    <property type="project" value="TreeGrafter"/>
</dbReference>
<accession>A0A3B4XKX0</accession>
<dbReference type="Gene3D" id="1.10.238.10">
    <property type="entry name" value="EF-hand"/>
    <property type="match status" value="1"/>
</dbReference>
<dbReference type="Pfam" id="PF01023">
    <property type="entry name" value="S_100"/>
    <property type="match status" value="1"/>
</dbReference>
<evidence type="ECO:0000256" key="4">
    <source>
        <dbReference type="ARBA" id="ARBA00022837"/>
    </source>
</evidence>
<keyword evidence="8" id="KW-1185">Reference proteome</keyword>
<proteinExistence type="inferred from homology"/>
<dbReference type="PROSITE" id="PS00303">
    <property type="entry name" value="S100_CABP"/>
    <property type="match status" value="1"/>
</dbReference>
<dbReference type="Ensembl" id="ENSSLDT00000017549.1">
    <property type="protein sequence ID" value="ENSSLDP00000016946.1"/>
    <property type="gene ID" value="ENSSLDG00000013402.1"/>
</dbReference>
<dbReference type="InterPro" id="IPR013787">
    <property type="entry name" value="S100_Ca-bd_sub"/>
</dbReference>
<dbReference type="GO" id="GO:0005737">
    <property type="term" value="C:cytoplasm"/>
    <property type="evidence" value="ECO:0007669"/>
    <property type="project" value="TreeGrafter"/>
</dbReference>
<dbReference type="RefSeq" id="XP_023281270.1">
    <property type="nucleotide sequence ID" value="XM_023425502.1"/>
</dbReference>
<dbReference type="RefSeq" id="XP_023281271.1">
    <property type="nucleotide sequence ID" value="XM_023425503.1"/>
</dbReference>
<dbReference type="AlphaFoldDB" id="A0A3B4XKX0"/>
<dbReference type="Pfam" id="PF00036">
    <property type="entry name" value="EF-hand_1"/>
    <property type="match status" value="1"/>
</dbReference>
<evidence type="ECO:0000256" key="2">
    <source>
        <dbReference type="ARBA" id="ARBA00022723"/>
    </source>
</evidence>
<dbReference type="SMART" id="SM01394">
    <property type="entry name" value="S_100"/>
    <property type="match status" value="1"/>
</dbReference>
<evidence type="ECO:0000313" key="7">
    <source>
        <dbReference type="Ensembl" id="ENSSLDP00000016946.1"/>
    </source>
</evidence>
<dbReference type="GeneID" id="111669230"/>
<dbReference type="PROSITE" id="PS50222">
    <property type="entry name" value="EF_HAND_2"/>
    <property type="match status" value="1"/>
</dbReference>
<dbReference type="KEGG" id="slal:111669230"/>
<protein>
    <recommendedName>
        <fullName evidence="5">Protein S100</fullName>
    </recommendedName>
    <alternativeName>
        <fullName evidence="5">S100 calcium-binding protein</fullName>
    </alternativeName>
</protein>
<dbReference type="GeneTree" id="ENSGT00940000161125"/>
<dbReference type="PANTHER" id="PTHR11639">
    <property type="entry name" value="S100 CALCIUM-BINDING PROTEIN"/>
    <property type="match status" value="1"/>
</dbReference>
<dbReference type="SMART" id="SM00054">
    <property type="entry name" value="EFh"/>
    <property type="match status" value="1"/>
</dbReference>
<comment type="similarity">
    <text evidence="1 5">Belongs to the S-100 family.</text>
</comment>
<dbReference type="GO" id="GO:0005509">
    <property type="term" value="F:calcium ion binding"/>
    <property type="evidence" value="ECO:0007669"/>
    <property type="project" value="InterPro"/>
</dbReference>
<evidence type="ECO:0000313" key="8">
    <source>
        <dbReference type="Proteomes" id="UP000261360"/>
    </source>
</evidence>
<dbReference type="PROSITE" id="PS00018">
    <property type="entry name" value="EF_HAND_1"/>
    <property type="match status" value="1"/>
</dbReference>
<dbReference type="OrthoDB" id="26525at2759"/>
<evidence type="ECO:0000256" key="3">
    <source>
        <dbReference type="ARBA" id="ARBA00022737"/>
    </source>
</evidence>
<dbReference type="FunFam" id="1.10.238.10:FF:000044">
    <property type="entry name" value="Protein S100"/>
    <property type="match status" value="1"/>
</dbReference>
<organism evidence="7 8">
    <name type="scientific">Seriola lalandi dorsalis</name>
    <dbReference type="NCBI Taxonomy" id="1841481"/>
    <lineage>
        <taxon>Eukaryota</taxon>
        <taxon>Metazoa</taxon>
        <taxon>Chordata</taxon>
        <taxon>Craniata</taxon>
        <taxon>Vertebrata</taxon>
        <taxon>Euteleostomi</taxon>
        <taxon>Actinopterygii</taxon>
        <taxon>Neopterygii</taxon>
        <taxon>Teleostei</taxon>
        <taxon>Neoteleostei</taxon>
        <taxon>Acanthomorphata</taxon>
        <taxon>Carangaria</taxon>
        <taxon>Carangiformes</taxon>
        <taxon>Carangidae</taxon>
        <taxon>Seriola</taxon>
    </lineage>
</organism>